<keyword evidence="3 8" id="KW-0489">Methyltransferase</keyword>
<organism evidence="8 9">
    <name type="scientific">candidate division MSBL1 archaeon SCGC-AAA261F19</name>
    <dbReference type="NCBI Taxonomy" id="1698275"/>
    <lineage>
        <taxon>Archaea</taxon>
        <taxon>Methanobacteriati</taxon>
        <taxon>Methanobacteriota</taxon>
        <taxon>candidate division MSBL1</taxon>
    </lineage>
</organism>
<dbReference type="EMBL" id="LHXZ01000034">
    <property type="protein sequence ID" value="KXB03057.1"/>
    <property type="molecule type" value="Genomic_DNA"/>
</dbReference>
<evidence type="ECO:0000256" key="4">
    <source>
        <dbReference type="ARBA" id="ARBA00022679"/>
    </source>
</evidence>
<sequence length="95" mass="10480">MTGKVYLIGCGPGAPDLLTLRAVNILKKVDVVLYDRLIDPQILEYAENAEKIDVGKELGEAYKQDEINQLLYSKAKDGKSVARLKNGDPMIFARG</sequence>
<dbReference type="InterPro" id="IPR050161">
    <property type="entry name" value="Siro_Cobalamin_biosynth"/>
</dbReference>
<dbReference type="InterPro" id="IPR014777">
    <property type="entry name" value="4pyrrole_Mease_sub1"/>
</dbReference>
<reference evidence="8 9" key="1">
    <citation type="journal article" date="2016" name="Sci. Rep.">
        <title>Metabolic traits of an uncultured archaeal lineage -MSBL1- from brine pools of the Red Sea.</title>
        <authorList>
            <person name="Mwirichia R."/>
            <person name="Alam I."/>
            <person name="Rashid M."/>
            <person name="Vinu M."/>
            <person name="Ba-Alawi W."/>
            <person name="Anthony Kamau A."/>
            <person name="Kamanda Ngugi D."/>
            <person name="Goker M."/>
            <person name="Klenk H.P."/>
            <person name="Bajic V."/>
            <person name="Stingl U."/>
        </authorList>
    </citation>
    <scope>NUCLEOTIDE SEQUENCE [LARGE SCALE GENOMIC DNA]</scope>
    <source>
        <strain evidence="8">SCGC-AAA261F19</strain>
    </source>
</reference>
<keyword evidence="6" id="KW-0627">Porphyrin biosynthesis</keyword>
<comment type="caution">
    <text evidence="8">The sequence shown here is derived from an EMBL/GenBank/DDBJ whole genome shotgun (WGS) entry which is preliminary data.</text>
</comment>
<proteinExistence type="predicted"/>
<protein>
    <recommendedName>
        <fullName evidence="2">uroporphyrinogen-III C-methyltransferase</fullName>
        <ecNumber evidence="2">2.1.1.107</ecNumber>
    </recommendedName>
</protein>
<name>A0A133V9J1_9EURY</name>
<keyword evidence="9" id="KW-1185">Reference proteome</keyword>
<comment type="subunit">
    <text evidence="1">Homodimer.</text>
</comment>
<evidence type="ECO:0000313" key="8">
    <source>
        <dbReference type="EMBL" id="KXB03057.1"/>
    </source>
</evidence>
<keyword evidence="5" id="KW-0949">S-adenosyl-L-methionine</keyword>
<accession>A0A133V9J1</accession>
<dbReference type="InterPro" id="IPR000878">
    <property type="entry name" value="4pyrrol_Mease"/>
</dbReference>
<dbReference type="GO" id="GO:0032259">
    <property type="term" value="P:methylation"/>
    <property type="evidence" value="ECO:0007669"/>
    <property type="project" value="UniProtKB-KW"/>
</dbReference>
<dbReference type="EC" id="2.1.1.107" evidence="2"/>
<dbReference type="Proteomes" id="UP000070565">
    <property type="component" value="Unassembled WGS sequence"/>
</dbReference>
<dbReference type="InterPro" id="IPR035996">
    <property type="entry name" value="4pyrrol_Methylase_sf"/>
</dbReference>
<feature type="domain" description="Tetrapyrrole methylase" evidence="7">
    <location>
        <begin position="4"/>
        <end position="94"/>
    </location>
</feature>
<dbReference type="Pfam" id="PF00590">
    <property type="entry name" value="TP_methylase"/>
    <property type="match status" value="1"/>
</dbReference>
<dbReference type="GO" id="GO:0004851">
    <property type="term" value="F:uroporphyrin-III C-methyltransferase activity"/>
    <property type="evidence" value="ECO:0007669"/>
    <property type="project" value="UniProtKB-EC"/>
</dbReference>
<dbReference type="Gene3D" id="3.40.1010.10">
    <property type="entry name" value="Cobalt-precorrin-4 Transmethylase, Domain 1"/>
    <property type="match status" value="1"/>
</dbReference>
<evidence type="ECO:0000256" key="1">
    <source>
        <dbReference type="ARBA" id="ARBA00011738"/>
    </source>
</evidence>
<evidence type="ECO:0000259" key="7">
    <source>
        <dbReference type="Pfam" id="PF00590"/>
    </source>
</evidence>
<dbReference type="SUPFAM" id="SSF53790">
    <property type="entry name" value="Tetrapyrrole methylase"/>
    <property type="match status" value="1"/>
</dbReference>
<evidence type="ECO:0000313" key="9">
    <source>
        <dbReference type="Proteomes" id="UP000070565"/>
    </source>
</evidence>
<dbReference type="GO" id="GO:0019354">
    <property type="term" value="P:siroheme biosynthetic process"/>
    <property type="evidence" value="ECO:0007669"/>
    <property type="project" value="TreeGrafter"/>
</dbReference>
<feature type="non-terminal residue" evidence="8">
    <location>
        <position position="95"/>
    </location>
</feature>
<dbReference type="PANTHER" id="PTHR45790">
    <property type="entry name" value="SIROHEME SYNTHASE-RELATED"/>
    <property type="match status" value="1"/>
</dbReference>
<dbReference type="PANTHER" id="PTHR45790:SF3">
    <property type="entry name" value="S-ADENOSYL-L-METHIONINE-DEPENDENT UROPORPHYRINOGEN III METHYLTRANSFERASE, CHLOROPLASTIC"/>
    <property type="match status" value="1"/>
</dbReference>
<evidence type="ECO:0000256" key="2">
    <source>
        <dbReference type="ARBA" id="ARBA00012162"/>
    </source>
</evidence>
<gene>
    <name evidence="8" type="ORF">AKJ45_02640</name>
</gene>
<evidence type="ECO:0000256" key="6">
    <source>
        <dbReference type="ARBA" id="ARBA00023244"/>
    </source>
</evidence>
<evidence type="ECO:0000256" key="5">
    <source>
        <dbReference type="ARBA" id="ARBA00022691"/>
    </source>
</evidence>
<evidence type="ECO:0000256" key="3">
    <source>
        <dbReference type="ARBA" id="ARBA00022603"/>
    </source>
</evidence>
<keyword evidence="4 8" id="KW-0808">Transferase</keyword>
<dbReference type="FunFam" id="3.40.1010.10:FF:000001">
    <property type="entry name" value="Siroheme synthase"/>
    <property type="match status" value="1"/>
</dbReference>
<dbReference type="AlphaFoldDB" id="A0A133V9J1"/>